<dbReference type="HOGENOM" id="CLU_3196493_0_0_0"/>
<accession>A0A081BLL8</accession>
<dbReference type="Proteomes" id="UP000030700">
    <property type="component" value="Unassembled WGS sequence"/>
</dbReference>
<evidence type="ECO:0000313" key="2">
    <source>
        <dbReference type="Proteomes" id="UP000030700"/>
    </source>
</evidence>
<organism evidence="1">
    <name type="scientific">Candidatus Moduliflexus flocculans</name>
    <dbReference type="NCBI Taxonomy" id="1499966"/>
    <lineage>
        <taxon>Bacteria</taxon>
        <taxon>Candidatus Moduliflexota</taxon>
        <taxon>Candidatus Moduliflexia</taxon>
        <taxon>Candidatus Moduliflexales</taxon>
        <taxon>Candidatus Moduliflexaceae</taxon>
    </lineage>
</organism>
<sequence>MVFKRIVCVKNDSSAFSSYTYKMDCIKEDVPSHIAPFLYNHDGRL</sequence>
<name>A0A081BLL8_9BACT</name>
<proteinExistence type="predicted"/>
<gene>
    <name evidence="1" type="ORF">U14_02527</name>
</gene>
<dbReference type="AlphaFoldDB" id="A0A081BLL8"/>
<reference evidence="1" key="1">
    <citation type="journal article" date="2015" name="PeerJ">
        <title>First genomic representation of candidate bacterial phylum KSB3 points to enhanced environmental sensing as a trigger of wastewater bulking.</title>
        <authorList>
            <person name="Sekiguchi Y."/>
            <person name="Ohashi A."/>
            <person name="Parks D.H."/>
            <person name="Yamauchi T."/>
            <person name="Tyson G.W."/>
            <person name="Hugenholtz P."/>
        </authorList>
    </citation>
    <scope>NUCLEOTIDE SEQUENCE [LARGE SCALE GENOMIC DNA]</scope>
</reference>
<evidence type="ECO:0000313" key="1">
    <source>
        <dbReference type="EMBL" id="GAK51284.1"/>
    </source>
</evidence>
<protein>
    <submittedName>
        <fullName evidence="1">Uncharacterized protein</fullName>
    </submittedName>
</protein>
<keyword evidence="2" id="KW-1185">Reference proteome</keyword>
<dbReference type="EMBL" id="DF820457">
    <property type="protein sequence ID" value="GAK51284.1"/>
    <property type="molecule type" value="Genomic_DNA"/>
</dbReference>